<dbReference type="Proteomes" id="UP001235064">
    <property type="component" value="Unassembled WGS sequence"/>
</dbReference>
<dbReference type="PANTHER" id="PTHR36512">
    <property type="entry name" value="D-AMINOPEPTIDASE"/>
    <property type="match status" value="1"/>
</dbReference>
<dbReference type="Gene3D" id="3.60.70.12">
    <property type="entry name" value="L-amino peptidase D-ALA esterase/amidase"/>
    <property type="match status" value="1"/>
</dbReference>
<organism evidence="2 3">
    <name type="scientific">Microbacterium candidum</name>
    <dbReference type="NCBI Taxonomy" id="3041922"/>
    <lineage>
        <taxon>Bacteria</taxon>
        <taxon>Bacillati</taxon>
        <taxon>Actinomycetota</taxon>
        <taxon>Actinomycetes</taxon>
        <taxon>Micrococcales</taxon>
        <taxon>Microbacteriaceae</taxon>
        <taxon>Microbacterium</taxon>
    </lineage>
</organism>
<reference evidence="2 3" key="1">
    <citation type="submission" date="2023-06" db="EMBL/GenBank/DDBJ databases">
        <title>Microbacterium sp. nov., isolated from a waste landfill.</title>
        <authorList>
            <person name="Wen W."/>
        </authorList>
    </citation>
    <scope>NUCLEOTIDE SEQUENCE [LARGE SCALE GENOMIC DNA]</scope>
    <source>
        <strain evidence="2 3">ASV49</strain>
    </source>
</reference>
<proteinExistence type="inferred from homology"/>
<dbReference type="PANTHER" id="PTHR36512:SF3">
    <property type="entry name" value="BLR5678 PROTEIN"/>
    <property type="match status" value="1"/>
</dbReference>
<evidence type="ECO:0000313" key="3">
    <source>
        <dbReference type="Proteomes" id="UP001235064"/>
    </source>
</evidence>
<protein>
    <submittedName>
        <fullName evidence="2">P1 family peptidase</fullName>
    </submittedName>
</protein>
<dbReference type="InterPro" id="IPR005321">
    <property type="entry name" value="Peptidase_S58_DmpA"/>
</dbReference>
<dbReference type="RefSeq" id="WP_286286654.1">
    <property type="nucleotide sequence ID" value="NZ_JASXSZ010000001.1"/>
</dbReference>
<evidence type="ECO:0000256" key="1">
    <source>
        <dbReference type="ARBA" id="ARBA00007068"/>
    </source>
</evidence>
<dbReference type="EMBL" id="JASXSZ010000001">
    <property type="protein sequence ID" value="MDL9978337.1"/>
    <property type="molecule type" value="Genomic_DNA"/>
</dbReference>
<evidence type="ECO:0000313" key="2">
    <source>
        <dbReference type="EMBL" id="MDL9978337.1"/>
    </source>
</evidence>
<keyword evidence="3" id="KW-1185">Reference proteome</keyword>
<dbReference type="Pfam" id="PF03576">
    <property type="entry name" value="Peptidase_S58"/>
    <property type="match status" value="1"/>
</dbReference>
<gene>
    <name evidence="2" type="ORF">QSV35_03250</name>
</gene>
<sequence length="342" mass="34703">MTTARARLADVGIGPGAYPRGRHNTITDVPGVLVGHATVHTDRLHTGVTAIVPEALGAQRRWMPAALAVGNGFGKLVGATQLQELGAIETPILLTSTLSVYRVADALLGHMLARPGYEDTTTLNPVVGETNDGFLSDIRSRPLGEEHVEAAIAAAAKGPVEEGSVGAGSGTVALGFKGGIGTSSRRVPVGDAEFAVGAIVQSNFSGTLTIAGVPMPARDLVPGPAAETVGNSCMIVVATDAPLDARQLARVARRAVFAMRGVGADYAQGSGDYAIAFSVGAGSPPQDAELTPMFRAAMDAVEEALINSVLAATTQVHASGRVAHAIPLDAVRARLAAAGATA</sequence>
<dbReference type="SUPFAM" id="SSF56266">
    <property type="entry name" value="DmpA/ArgJ-like"/>
    <property type="match status" value="1"/>
</dbReference>
<comment type="similarity">
    <text evidence="1">Belongs to the peptidase S58 family.</text>
</comment>
<accession>A0ABT7MV54</accession>
<name>A0ABT7MV54_9MICO</name>
<comment type="caution">
    <text evidence="2">The sequence shown here is derived from an EMBL/GenBank/DDBJ whole genome shotgun (WGS) entry which is preliminary data.</text>
</comment>
<dbReference type="InterPro" id="IPR016117">
    <property type="entry name" value="ArgJ-like_dom_sf"/>
</dbReference>